<dbReference type="AlphaFoldDB" id="Q9A2A4"/>
<keyword evidence="1" id="KW-0560">Oxidoreductase</keyword>
<dbReference type="eggNOG" id="COG0667">
    <property type="taxonomic scope" value="Bacteria"/>
</dbReference>
<dbReference type="InterPro" id="IPR023210">
    <property type="entry name" value="NADP_OxRdtase_dom"/>
</dbReference>
<protein>
    <submittedName>
        <fullName evidence="3">Oxidoreductase, aldo/keto reductase family</fullName>
    </submittedName>
</protein>
<dbReference type="EnsemblBacteria" id="AAK25624">
    <property type="protein sequence ID" value="AAK25624"/>
    <property type="gene ID" value="CC_3662"/>
</dbReference>
<keyword evidence="4" id="KW-1185">Reference proteome</keyword>
<dbReference type="PATRIC" id="fig|190650.5.peg.3663"/>
<dbReference type="InterPro" id="IPR036812">
    <property type="entry name" value="NAD(P)_OxRdtase_dom_sf"/>
</dbReference>
<evidence type="ECO:0000259" key="2">
    <source>
        <dbReference type="Pfam" id="PF00248"/>
    </source>
</evidence>
<dbReference type="HOGENOM" id="CLU_023205_2_0_5"/>
<organism evidence="3 4">
    <name type="scientific">Caulobacter vibrioides (strain ATCC 19089 / CIP 103742 / CB 15)</name>
    <name type="common">Caulobacter crescentus</name>
    <dbReference type="NCBI Taxonomy" id="190650"/>
    <lineage>
        <taxon>Bacteria</taxon>
        <taxon>Pseudomonadati</taxon>
        <taxon>Pseudomonadota</taxon>
        <taxon>Alphaproteobacteria</taxon>
        <taxon>Caulobacterales</taxon>
        <taxon>Caulobacteraceae</taxon>
        <taxon>Caulobacter</taxon>
    </lineage>
</organism>
<reference evidence="3 4" key="1">
    <citation type="journal article" date="2001" name="Proc. Natl. Acad. Sci. U.S.A.">
        <title>Complete genome sequence of Caulobacter crescentus.</title>
        <authorList>
            <person name="Nierman W.C."/>
            <person name="Feldblyum T.V."/>
            <person name="Laub M.T."/>
            <person name="Paulsen I.T."/>
            <person name="Nelson K.E."/>
            <person name="Eisen J.A."/>
            <person name="Heidelberg J.F."/>
            <person name="Alley M.R."/>
            <person name="Ohta N."/>
            <person name="Maddock J.R."/>
            <person name="Potocka I."/>
            <person name="Nelson W.C."/>
            <person name="Newton A."/>
            <person name="Stephens C."/>
            <person name="Phadke N.D."/>
            <person name="Ely B."/>
            <person name="DeBoy R.T."/>
            <person name="Dodson R.J."/>
            <person name="Durkin A.S."/>
            <person name="Gwinn M.L."/>
            <person name="Haft D.H."/>
            <person name="Kolonay J.F."/>
            <person name="Smit J."/>
            <person name="Craven M.B."/>
            <person name="Khouri H."/>
            <person name="Shetty J."/>
            <person name="Berry K."/>
            <person name="Utterback T."/>
            <person name="Tran K."/>
            <person name="Wolf A."/>
            <person name="Vamathevan J."/>
            <person name="Ermolaeva M."/>
            <person name="White O."/>
            <person name="Salzberg S.L."/>
            <person name="Venter J.C."/>
            <person name="Shapiro L."/>
            <person name="Fraser C.M."/>
        </authorList>
    </citation>
    <scope>NUCLEOTIDE SEQUENCE [LARGE SCALE GENOMIC DNA]</scope>
    <source>
        <strain evidence="4">ATCC 19089 / CB15</strain>
    </source>
</reference>
<evidence type="ECO:0000313" key="4">
    <source>
        <dbReference type="Proteomes" id="UP000001816"/>
    </source>
</evidence>
<dbReference type="InterPro" id="IPR050523">
    <property type="entry name" value="AKR_Detox_Biosynth"/>
</dbReference>
<dbReference type="PANTHER" id="PTHR43364">
    <property type="entry name" value="NADH-SPECIFIC METHYLGLYOXAL REDUCTASE-RELATED"/>
    <property type="match status" value="1"/>
</dbReference>
<name>Q9A2A4_CAUVC</name>
<sequence>MCPASSRNPPSRAFMVCVRESGGGLSFPTVHLARRAQPLLQRRLCAKGASLMEYAKLGRSDVMVSRCCLGTMTWGSQNTEAEAHEQMDYALSRGVNFWDTAELYASPPNPETQGLTETYIGSWLRKTGKRSEIVLASKVAGQGAAFGGLPWLRKDGAVTRQTKAQIDEAVEGSLRRLGTDYLDLYQLHWPDRRVRVFGGQTYKDYSLEFERFGDILLALDAHVKKGAIRHVGVSNEFPWGVMRFLSESDTRGLPRIASIQNAYHLANRTFEYGLAEIAMREQVGLLAYSPLAQGQLTGKYLDGALPAGSRKALYNRMQRYEGPGAIEAFRNYVDLARAHGLDPAQLALKFCDARPFVTATIIGATSMDQLKINIDAFDIAWTDALEKAVDAIHLRHPNPCP</sequence>
<dbReference type="SMR" id="Q9A2A4"/>
<proteinExistence type="predicted"/>
<dbReference type="PANTHER" id="PTHR43364:SF4">
    <property type="entry name" value="NAD(P)-LINKED OXIDOREDUCTASE SUPERFAMILY PROTEIN"/>
    <property type="match status" value="1"/>
</dbReference>
<evidence type="ECO:0000313" key="3">
    <source>
        <dbReference type="EMBL" id="AAK25624.1"/>
    </source>
</evidence>
<accession>Q9A2A4</accession>
<dbReference type="KEGG" id="ccr:CC_3662"/>
<dbReference type="PIR" id="D87703">
    <property type="entry name" value="D87703"/>
</dbReference>
<feature type="domain" description="NADP-dependent oxidoreductase" evidence="2">
    <location>
        <begin position="68"/>
        <end position="391"/>
    </location>
</feature>
<dbReference type="GO" id="GO:0016491">
    <property type="term" value="F:oxidoreductase activity"/>
    <property type="evidence" value="ECO:0007669"/>
    <property type="project" value="UniProtKB-KW"/>
</dbReference>
<dbReference type="SUPFAM" id="SSF51430">
    <property type="entry name" value="NAD(P)-linked oxidoreductase"/>
    <property type="match status" value="1"/>
</dbReference>
<dbReference type="EMBL" id="AE005673">
    <property type="protein sequence ID" value="AAK25624.1"/>
    <property type="molecule type" value="Genomic_DNA"/>
</dbReference>
<dbReference type="CDD" id="cd19094">
    <property type="entry name" value="AKR_Tas-like"/>
    <property type="match status" value="1"/>
</dbReference>
<dbReference type="Gene3D" id="3.20.20.100">
    <property type="entry name" value="NADP-dependent oxidoreductase domain"/>
    <property type="match status" value="1"/>
</dbReference>
<dbReference type="STRING" id="190650.CC_3662"/>
<dbReference type="Proteomes" id="UP000001816">
    <property type="component" value="Chromosome"/>
</dbReference>
<dbReference type="Pfam" id="PF00248">
    <property type="entry name" value="Aldo_ket_red"/>
    <property type="match status" value="1"/>
</dbReference>
<dbReference type="BioCyc" id="CAULO:CC3662-MONOMER"/>
<evidence type="ECO:0000256" key="1">
    <source>
        <dbReference type="ARBA" id="ARBA00023002"/>
    </source>
</evidence>
<gene>
    <name evidence="3" type="ordered locus">CC_3662</name>
</gene>